<accession>A0ABW0GKB6</accession>
<dbReference type="Proteomes" id="UP001596122">
    <property type="component" value="Unassembled WGS sequence"/>
</dbReference>
<dbReference type="RefSeq" id="WP_340266159.1">
    <property type="nucleotide sequence ID" value="NZ_JBBEOG010000001.1"/>
</dbReference>
<protein>
    <submittedName>
        <fullName evidence="2">Type II toxin-antitoxin system VapB family antitoxin</fullName>
    </submittedName>
</protein>
<reference evidence="3" key="1">
    <citation type="journal article" date="2019" name="Int. J. Syst. Evol. Microbiol.">
        <title>The Global Catalogue of Microorganisms (GCM) 10K type strain sequencing project: providing services to taxonomists for standard genome sequencing and annotation.</title>
        <authorList>
            <consortium name="The Broad Institute Genomics Platform"/>
            <consortium name="The Broad Institute Genome Sequencing Center for Infectious Disease"/>
            <person name="Wu L."/>
            <person name="Ma J."/>
        </authorList>
    </citation>
    <scope>NUCLEOTIDE SEQUENCE [LARGE SCALE GENOMIC DNA]</scope>
    <source>
        <strain evidence="3">CCUG 43114</strain>
    </source>
</reference>
<dbReference type="Pfam" id="PF07704">
    <property type="entry name" value="PSK_trans_fac"/>
    <property type="match status" value="1"/>
</dbReference>
<keyword evidence="3" id="KW-1185">Reference proteome</keyword>
<evidence type="ECO:0000313" key="2">
    <source>
        <dbReference type="EMBL" id="MFC5379546.1"/>
    </source>
</evidence>
<name>A0ABW0GKB6_9MICO</name>
<keyword evidence="1" id="KW-1277">Toxin-antitoxin system</keyword>
<gene>
    <name evidence="2" type="ORF">ACFPJ6_01960</name>
</gene>
<proteinExistence type="predicted"/>
<dbReference type="EMBL" id="JBHSLD010000001">
    <property type="protein sequence ID" value="MFC5379546.1"/>
    <property type="molecule type" value="Genomic_DNA"/>
</dbReference>
<evidence type="ECO:0000256" key="1">
    <source>
        <dbReference type="ARBA" id="ARBA00022649"/>
    </source>
</evidence>
<evidence type="ECO:0000313" key="3">
    <source>
        <dbReference type="Proteomes" id="UP001596122"/>
    </source>
</evidence>
<dbReference type="InterPro" id="IPR011660">
    <property type="entry name" value="VapB-like"/>
</dbReference>
<comment type="caution">
    <text evidence="2">The sequence shown here is derived from an EMBL/GenBank/DDBJ whole genome shotgun (WGS) entry which is preliminary data.</text>
</comment>
<organism evidence="2 3">
    <name type="scientific">Aquipuribacter nitratireducens</name>
    <dbReference type="NCBI Taxonomy" id="650104"/>
    <lineage>
        <taxon>Bacteria</taxon>
        <taxon>Bacillati</taxon>
        <taxon>Actinomycetota</taxon>
        <taxon>Actinomycetes</taxon>
        <taxon>Micrococcales</taxon>
        <taxon>Intrasporangiaceae</taxon>
        <taxon>Aquipuribacter</taxon>
    </lineage>
</organism>
<sequence>MPLSIKDPETDRLVRELAGVTGESITTAVARAVQERLDRVRASSRTADRRRVLTAIAERVAALPVVDDRPQEELVQYDEHGLPV</sequence>